<dbReference type="GO" id="GO:0017102">
    <property type="term" value="C:methionyl glutamyl tRNA synthetase complex"/>
    <property type="evidence" value="ECO:0007669"/>
    <property type="project" value="TreeGrafter"/>
</dbReference>
<dbReference type="SUPFAM" id="SSF50715">
    <property type="entry name" value="Ribosomal protein L25-like"/>
    <property type="match status" value="1"/>
</dbReference>
<dbReference type="EMBL" id="GDID01005847">
    <property type="protein sequence ID" value="JAP90759.1"/>
    <property type="molecule type" value="Transcribed_RNA"/>
</dbReference>
<dbReference type="FunFam" id="3.90.800.10:FF:000001">
    <property type="entry name" value="Glutamine--tRNA ligase"/>
    <property type="match status" value="1"/>
</dbReference>
<evidence type="ECO:0000256" key="3">
    <source>
        <dbReference type="ARBA" id="ARBA00012835"/>
    </source>
</evidence>
<protein>
    <recommendedName>
        <fullName evidence="3">glutamate--tRNA ligase</fullName>
        <ecNumber evidence="3">6.1.1.17</ecNumber>
    </recommendedName>
    <alternativeName>
        <fullName evidence="10">Glutamyl-tRNA synthetase</fullName>
    </alternativeName>
</protein>
<evidence type="ECO:0000256" key="12">
    <source>
        <dbReference type="RuleBase" id="RU363037"/>
    </source>
</evidence>
<sequence length="674" mass="77606">APKKQVGFIPTLTFNPSSVAYSFGMLANLSQLKLSYYIDAEIDLPQLKLTEDGETITGFINIAQKLHTLTEPQVAFFKSIIPVVYSAQNLSELEIMVNIDVSEQPTIETLLILGSPAVVDCDSFDEFPKLKELSQNYATNSLIKAAKGQVAVAFKKFEQLQQKTGPTLPHAEMGKVVTRFPPEPSGYLHIGHSKAALLNYYFARKYQGRLHFRLDDTNPVKENPEFVENIKRDLETLGVKFDTMSYTSDSFELIQNYCIEMIQRNLAYCDQTPQQQMQEERMVGTESKFRNNSVEENMRLWNEMQKATEEGCKTCVRAKADMSNPNKCMRDFVIYRVSLAEHHRTGSKYKVYPTYDFACPIIDSVEGITHALRTTEFLDRNEQYKWICEKLAIRCPYIQDFSRLRLQYSLMSKRHLQWFVDQKIVDGWYDPRFPTVQGLMRRGLLPEAISEFIVQQGASRRLNYQEWSKLWAVNKSYLEPVAKRFHCVLEDNVEITLKNIEEKQVEIPLHPKKKEMGVKVINLKNKILINKSDMDEITKLESKKVTLMGLGNFKVDGTTFEFLQGDSDFSNTLKLTWLSGQTQKITMKYFGQLVTKAILGPEDDYKNFVNPNSLRVFTGLVQEDFLKYVNVKSIVQLERMGFYFVDKVDGEIILHYVPEGKKVCQVGAFAFDEE</sequence>
<dbReference type="Pfam" id="PF03950">
    <property type="entry name" value="tRNA-synt_1c_C"/>
    <property type="match status" value="1"/>
</dbReference>
<evidence type="ECO:0000256" key="8">
    <source>
        <dbReference type="ARBA" id="ARBA00022917"/>
    </source>
</evidence>
<dbReference type="InterPro" id="IPR014729">
    <property type="entry name" value="Rossmann-like_a/b/a_fold"/>
</dbReference>
<evidence type="ECO:0000259" key="13">
    <source>
        <dbReference type="Pfam" id="PF00749"/>
    </source>
</evidence>
<dbReference type="InterPro" id="IPR049437">
    <property type="entry name" value="tRNA-synt_1c_C2"/>
</dbReference>
<dbReference type="GO" id="GO:0004818">
    <property type="term" value="F:glutamate-tRNA ligase activity"/>
    <property type="evidence" value="ECO:0007669"/>
    <property type="project" value="UniProtKB-EC"/>
</dbReference>
<keyword evidence="6 12" id="KW-0547">Nucleotide-binding</keyword>
<evidence type="ECO:0000259" key="15">
    <source>
        <dbReference type="Pfam" id="PF20974"/>
    </source>
</evidence>
<evidence type="ECO:0000256" key="4">
    <source>
        <dbReference type="ARBA" id="ARBA00022490"/>
    </source>
</evidence>
<dbReference type="Pfam" id="PF00749">
    <property type="entry name" value="tRNA-synt_1c"/>
    <property type="match status" value="1"/>
</dbReference>
<feature type="domain" description="Glutamyl/glutaminyl-tRNA synthetase class Ib catalytic" evidence="13">
    <location>
        <begin position="175"/>
        <end position="479"/>
    </location>
</feature>
<comment type="similarity">
    <text evidence="2">Belongs to the class-I aminoacyl-tRNA synthetase family. Glutamate--tRNA ligase type 2 subfamily.</text>
</comment>
<comment type="catalytic activity">
    <reaction evidence="11">
        <text>tRNA(Glu) + L-glutamate + ATP = L-glutamyl-tRNA(Glu) + AMP + diphosphate</text>
        <dbReference type="Rhea" id="RHEA:23540"/>
        <dbReference type="Rhea" id="RHEA-COMP:9663"/>
        <dbReference type="Rhea" id="RHEA-COMP:9680"/>
        <dbReference type="ChEBI" id="CHEBI:29985"/>
        <dbReference type="ChEBI" id="CHEBI:30616"/>
        <dbReference type="ChEBI" id="CHEBI:33019"/>
        <dbReference type="ChEBI" id="CHEBI:78442"/>
        <dbReference type="ChEBI" id="CHEBI:78520"/>
        <dbReference type="ChEBI" id="CHEBI:456215"/>
        <dbReference type="EC" id="6.1.1.17"/>
    </reaction>
</comment>
<feature type="domain" description="tRNA synthetases class I (E and Q) anti-codon binding" evidence="15">
    <location>
        <begin position="575"/>
        <end position="646"/>
    </location>
</feature>
<keyword evidence="4" id="KW-0963">Cytoplasm</keyword>
<reference evidence="16" key="1">
    <citation type="submission" date="2015-07" db="EMBL/GenBank/DDBJ databases">
        <title>Adaptation to a free-living lifestyle via gene acquisitions in the diplomonad Trepomonas sp. PC1.</title>
        <authorList>
            <person name="Xu F."/>
            <person name="Jerlstrom-Hultqvist J."/>
            <person name="Kolisko M."/>
            <person name="Simpson A.G.B."/>
            <person name="Roger A.J."/>
            <person name="Svard S.G."/>
            <person name="Andersson J.O."/>
        </authorList>
    </citation>
    <scope>NUCLEOTIDE SEQUENCE</scope>
    <source>
        <strain evidence="16">PC1</strain>
    </source>
</reference>
<dbReference type="InterPro" id="IPR020056">
    <property type="entry name" value="Rbsml_bL25/Gln-tRNA_synth_N"/>
</dbReference>
<dbReference type="GO" id="GO:0006424">
    <property type="term" value="P:glutamyl-tRNA aminoacylation"/>
    <property type="evidence" value="ECO:0007669"/>
    <property type="project" value="InterPro"/>
</dbReference>
<comment type="subcellular location">
    <subcellularLocation>
        <location evidence="1">Cytoplasm</location>
    </subcellularLocation>
</comment>
<dbReference type="PANTHER" id="PTHR43097:SF5">
    <property type="entry name" value="GLUTAMATE--TRNA LIGASE"/>
    <property type="match status" value="1"/>
</dbReference>
<dbReference type="InterPro" id="IPR050132">
    <property type="entry name" value="Gln/Glu-tRNA_Ligase"/>
</dbReference>
<dbReference type="NCBIfam" id="TIGR00463">
    <property type="entry name" value="gltX_arch"/>
    <property type="match status" value="1"/>
</dbReference>
<keyword evidence="7 12" id="KW-0067">ATP-binding</keyword>
<feature type="non-terminal residue" evidence="16">
    <location>
        <position position="1"/>
    </location>
</feature>
<organism evidence="16">
    <name type="scientific">Trepomonas sp. PC1</name>
    <dbReference type="NCBI Taxonomy" id="1076344"/>
    <lineage>
        <taxon>Eukaryota</taxon>
        <taxon>Metamonada</taxon>
        <taxon>Diplomonadida</taxon>
        <taxon>Hexamitidae</taxon>
        <taxon>Hexamitinae</taxon>
        <taxon>Trepomonas</taxon>
    </lineage>
</organism>
<evidence type="ECO:0000313" key="16">
    <source>
        <dbReference type="EMBL" id="JAP90759.1"/>
    </source>
</evidence>
<gene>
    <name evidence="16" type="ORF">TPC1_17848</name>
</gene>
<dbReference type="PRINTS" id="PR00987">
    <property type="entry name" value="TRNASYNTHGLU"/>
</dbReference>
<evidence type="ECO:0000256" key="1">
    <source>
        <dbReference type="ARBA" id="ARBA00004496"/>
    </source>
</evidence>
<keyword evidence="8 12" id="KW-0648">Protein biosynthesis</keyword>
<evidence type="ECO:0000256" key="6">
    <source>
        <dbReference type="ARBA" id="ARBA00022741"/>
    </source>
</evidence>
<dbReference type="Gene3D" id="2.40.240.10">
    <property type="entry name" value="Ribosomal Protein L25, Chain P"/>
    <property type="match status" value="2"/>
</dbReference>
<dbReference type="GO" id="GO:0005829">
    <property type="term" value="C:cytosol"/>
    <property type="evidence" value="ECO:0007669"/>
    <property type="project" value="TreeGrafter"/>
</dbReference>
<evidence type="ECO:0000256" key="2">
    <source>
        <dbReference type="ARBA" id="ARBA00008927"/>
    </source>
</evidence>
<dbReference type="InterPro" id="IPR020059">
    <property type="entry name" value="Glu/Gln-tRNA-synth_Ib_codon-bd"/>
</dbReference>
<dbReference type="InterPro" id="IPR000924">
    <property type="entry name" value="Glu/Gln-tRNA-synth"/>
</dbReference>
<dbReference type="PROSITE" id="PS00178">
    <property type="entry name" value="AA_TRNA_LIGASE_I"/>
    <property type="match status" value="1"/>
</dbReference>
<evidence type="ECO:0000256" key="10">
    <source>
        <dbReference type="ARBA" id="ARBA00030865"/>
    </source>
</evidence>
<dbReference type="Pfam" id="PF20974">
    <property type="entry name" value="tRNA-synt_1c_C2"/>
    <property type="match status" value="1"/>
</dbReference>
<evidence type="ECO:0000256" key="7">
    <source>
        <dbReference type="ARBA" id="ARBA00022840"/>
    </source>
</evidence>
<evidence type="ECO:0000256" key="9">
    <source>
        <dbReference type="ARBA" id="ARBA00023146"/>
    </source>
</evidence>
<dbReference type="InterPro" id="IPR004526">
    <property type="entry name" value="Glu-tRNA-synth_arc/euk"/>
</dbReference>
<accession>A0A146K5I5</accession>
<dbReference type="SUPFAM" id="SSF52374">
    <property type="entry name" value="Nucleotidylyl transferase"/>
    <property type="match status" value="1"/>
</dbReference>
<keyword evidence="9 12" id="KW-0030">Aminoacyl-tRNA synthetase</keyword>
<name>A0A146K5I5_9EUKA</name>
<evidence type="ECO:0000256" key="5">
    <source>
        <dbReference type="ARBA" id="ARBA00022598"/>
    </source>
</evidence>
<dbReference type="GO" id="GO:0005524">
    <property type="term" value="F:ATP binding"/>
    <property type="evidence" value="ECO:0007669"/>
    <property type="project" value="UniProtKB-KW"/>
</dbReference>
<dbReference type="FunFam" id="1.10.1160.10:FF:000001">
    <property type="entry name" value="Glutamine--tRNA ligase"/>
    <property type="match status" value="1"/>
</dbReference>
<dbReference type="EC" id="6.1.1.17" evidence="3"/>
<proteinExistence type="inferred from homology"/>
<dbReference type="Gene3D" id="3.40.50.620">
    <property type="entry name" value="HUPs"/>
    <property type="match status" value="1"/>
</dbReference>
<dbReference type="FunFam" id="3.40.50.620:FF:000037">
    <property type="entry name" value="Glutamine--tRNA ligase cytoplasmic"/>
    <property type="match status" value="1"/>
</dbReference>
<dbReference type="PANTHER" id="PTHR43097">
    <property type="entry name" value="GLUTAMINE-TRNA LIGASE"/>
    <property type="match status" value="1"/>
</dbReference>
<dbReference type="AlphaFoldDB" id="A0A146K5I5"/>
<evidence type="ECO:0000259" key="14">
    <source>
        <dbReference type="Pfam" id="PF03950"/>
    </source>
</evidence>
<dbReference type="InterPro" id="IPR011035">
    <property type="entry name" value="Ribosomal_bL25/Gln-tRNA_synth"/>
</dbReference>
<evidence type="ECO:0000256" key="11">
    <source>
        <dbReference type="ARBA" id="ARBA00048351"/>
    </source>
</evidence>
<feature type="domain" description="Glutamyl/glutaminyl-tRNA synthetase class Ib anti-codon binding" evidence="14">
    <location>
        <begin position="482"/>
        <end position="558"/>
    </location>
</feature>
<dbReference type="InterPro" id="IPR001412">
    <property type="entry name" value="aa-tRNA-synth_I_CS"/>
</dbReference>
<keyword evidence="5 12" id="KW-0436">Ligase</keyword>
<dbReference type="InterPro" id="IPR020058">
    <property type="entry name" value="Glu/Gln-tRNA-synth_Ib_cat-dom"/>
</dbReference>